<dbReference type="SUPFAM" id="SSF48726">
    <property type="entry name" value="Immunoglobulin"/>
    <property type="match status" value="2"/>
</dbReference>
<dbReference type="Gene3D" id="2.60.40.10">
    <property type="entry name" value="Immunoglobulins"/>
    <property type="match status" value="2"/>
</dbReference>
<reference evidence="5" key="1">
    <citation type="submission" date="2021-04" db="EMBL/GenBank/DDBJ databases">
        <authorList>
            <consortium name="Wellcome Sanger Institute Data Sharing"/>
        </authorList>
    </citation>
    <scope>NUCLEOTIDE SEQUENCE [LARGE SCALE GENOMIC DNA]</scope>
</reference>
<keyword evidence="1" id="KW-0732">Signal</keyword>
<keyword evidence="3" id="KW-1133">Transmembrane helix</keyword>
<dbReference type="PANTHER" id="PTHR11481">
    <property type="entry name" value="IMMUNOGLOBULIN FC RECEPTOR"/>
    <property type="match status" value="1"/>
</dbReference>
<dbReference type="PROSITE" id="PS50835">
    <property type="entry name" value="IG_LIKE"/>
    <property type="match status" value="2"/>
</dbReference>
<evidence type="ECO:0000313" key="6">
    <source>
        <dbReference type="Proteomes" id="UP000472265"/>
    </source>
</evidence>
<keyword evidence="3" id="KW-0812">Transmembrane</keyword>
<keyword evidence="3" id="KW-0472">Membrane</keyword>
<name>A0A671YA89_SPAAU</name>
<sequence>MEGDNVTLGCRSKTPISNLKADFYRDDVLMESSPAGEMTINRVRRSDEGLYRCSIAGVGASAESWLAVRADSVILDSPVLPVMEGSNVTLSCRKKRTTSLNLTADFYKDGLLIGSRSGEMTVHSVSKCDEGLYKCRMSGAGESAESWLAVRALHSDTCPVSSHSFYLLLLLRTVFTVLLVPLLLLLVGLLHCGKLSVTHK</sequence>
<evidence type="ECO:0000256" key="1">
    <source>
        <dbReference type="ARBA" id="ARBA00022729"/>
    </source>
</evidence>
<dbReference type="InterPro" id="IPR013783">
    <property type="entry name" value="Ig-like_fold"/>
</dbReference>
<dbReference type="SMART" id="SM00409">
    <property type="entry name" value="IG"/>
    <property type="match status" value="2"/>
</dbReference>
<organism evidence="5 6">
    <name type="scientific">Sparus aurata</name>
    <name type="common">Gilthead sea bream</name>
    <dbReference type="NCBI Taxonomy" id="8175"/>
    <lineage>
        <taxon>Eukaryota</taxon>
        <taxon>Metazoa</taxon>
        <taxon>Chordata</taxon>
        <taxon>Craniata</taxon>
        <taxon>Vertebrata</taxon>
        <taxon>Euteleostomi</taxon>
        <taxon>Actinopterygii</taxon>
        <taxon>Neopterygii</taxon>
        <taxon>Teleostei</taxon>
        <taxon>Neoteleostei</taxon>
        <taxon>Acanthomorphata</taxon>
        <taxon>Eupercaria</taxon>
        <taxon>Spariformes</taxon>
        <taxon>Sparidae</taxon>
        <taxon>Sparus</taxon>
    </lineage>
</organism>
<keyword evidence="6" id="KW-1185">Reference proteome</keyword>
<reference evidence="5" key="3">
    <citation type="submission" date="2025-09" db="UniProtKB">
        <authorList>
            <consortium name="Ensembl"/>
        </authorList>
    </citation>
    <scope>IDENTIFICATION</scope>
</reference>
<evidence type="ECO:0000256" key="3">
    <source>
        <dbReference type="SAM" id="Phobius"/>
    </source>
</evidence>
<evidence type="ECO:0000256" key="2">
    <source>
        <dbReference type="ARBA" id="ARBA00023157"/>
    </source>
</evidence>
<keyword evidence="2" id="KW-1015">Disulfide bond</keyword>
<dbReference type="GO" id="GO:0004888">
    <property type="term" value="F:transmembrane signaling receptor activity"/>
    <property type="evidence" value="ECO:0007669"/>
    <property type="project" value="TreeGrafter"/>
</dbReference>
<dbReference type="PANTHER" id="PTHR11481:SF64">
    <property type="entry name" value="FC RECEPTOR-LIKE PROTEIN 4"/>
    <property type="match status" value="1"/>
</dbReference>
<dbReference type="GO" id="GO:0006955">
    <property type="term" value="P:immune response"/>
    <property type="evidence" value="ECO:0007669"/>
    <property type="project" value="TreeGrafter"/>
</dbReference>
<feature type="domain" description="Ig-like" evidence="4">
    <location>
        <begin position="71"/>
        <end position="149"/>
    </location>
</feature>
<dbReference type="InterPro" id="IPR003599">
    <property type="entry name" value="Ig_sub"/>
</dbReference>
<dbReference type="InterPro" id="IPR050488">
    <property type="entry name" value="Ig_Fc_receptor"/>
</dbReference>
<accession>A0A671YA89</accession>
<dbReference type="GO" id="GO:0007166">
    <property type="term" value="P:cell surface receptor signaling pathway"/>
    <property type="evidence" value="ECO:0007669"/>
    <property type="project" value="TreeGrafter"/>
</dbReference>
<dbReference type="Ensembl" id="ENSSAUT00010060956.1">
    <property type="protein sequence ID" value="ENSSAUP00010058062.1"/>
    <property type="gene ID" value="ENSSAUG00010023727.1"/>
</dbReference>
<protein>
    <recommendedName>
        <fullName evidence="4">Ig-like domain-containing protein</fullName>
    </recommendedName>
</protein>
<feature type="transmembrane region" description="Helical" evidence="3">
    <location>
        <begin position="165"/>
        <end position="190"/>
    </location>
</feature>
<dbReference type="AlphaFoldDB" id="A0A671YA89"/>
<dbReference type="GO" id="GO:0009897">
    <property type="term" value="C:external side of plasma membrane"/>
    <property type="evidence" value="ECO:0007669"/>
    <property type="project" value="TreeGrafter"/>
</dbReference>
<dbReference type="FunCoup" id="A0A671YA89">
    <property type="interactions" value="1110"/>
</dbReference>
<dbReference type="GeneTree" id="ENSGT00980000199138"/>
<evidence type="ECO:0000313" key="5">
    <source>
        <dbReference type="Ensembl" id="ENSSAUP00010058062.1"/>
    </source>
</evidence>
<dbReference type="InterPro" id="IPR036179">
    <property type="entry name" value="Ig-like_dom_sf"/>
</dbReference>
<dbReference type="Pfam" id="PF13895">
    <property type="entry name" value="Ig_2"/>
    <property type="match status" value="1"/>
</dbReference>
<evidence type="ECO:0000259" key="4">
    <source>
        <dbReference type="PROSITE" id="PS50835"/>
    </source>
</evidence>
<dbReference type="InParanoid" id="A0A671YA89"/>
<reference evidence="5" key="2">
    <citation type="submission" date="2025-08" db="UniProtKB">
        <authorList>
            <consortium name="Ensembl"/>
        </authorList>
    </citation>
    <scope>IDENTIFICATION</scope>
</reference>
<dbReference type="InterPro" id="IPR007110">
    <property type="entry name" value="Ig-like_dom"/>
</dbReference>
<feature type="domain" description="Ig-like" evidence="4">
    <location>
        <begin position="1"/>
        <end position="67"/>
    </location>
</feature>
<proteinExistence type="predicted"/>
<gene>
    <name evidence="5" type="primary">LOC115596655</name>
</gene>
<dbReference type="OMA" id="GEMTINR"/>
<dbReference type="Proteomes" id="UP000472265">
    <property type="component" value="Chromosome 15"/>
</dbReference>